<dbReference type="PANTHER" id="PTHR30250">
    <property type="entry name" value="PST FAMILY PREDICTED COLANIC ACID TRANSPORTER"/>
    <property type="match status" value="1"/>
</dbReference>
<feature type="transmembrane region" description="Helical" evidence="6">
    <location>
        <begin position="436"/>
        <end position="453"/>
    </location>
</feature>
<keyword evidence="5 6" id="KW-0472">Membrane</keyword>
<keyword evidence="2" id="KW-1003">Cell membrane</keyword>
<feature type="transmembrane region" description="Helical" evidence="6">
    <location>
        <begin position="267"/>
        <end position="289"/>
    </location>
</feature>
<evidence type="ECO:0000256" key="5">
    <source>
        <dbReference type="ARBA" id="ARBA00023136"/>
    </source>
</evidence>
<dbReference type="OrthoDB" id="9814608at2"/>
<dbReference type="InterPro" id="IPR050833">
    <property type="entry name" value="Poly_Biosynth_Transport"/>
</dbReference>
<comment type="caution">
    <text evidence="7">The sequence shown here is derived from an EMBL/GenBank/DDBJ whole genome shotgun (WGS) entry which is preliminary data.</text>
</comment>
<feature type="transmembrane region" description="Helical" evidence="6">
    <location>
        <begin position="376"/>
        <end position="399"/>
    </location>
</feature>
<proteinExistence type="predicted"/>
<dbReference type="PANTHER" id="PTHR30250:SF11">
    <property type="entry name" value="O-ANTIGEN TRANSPORTER-RELATED"/>
    <property type="match status" value="1"/>
</dbReference>
<reference evidence="8" key="1">
    <citation type="submission" date="2019-05" db="EMBL/GenBank/DDBJ databases">
        <title>Flavobacterium profundi sp. nov., isolated from a deep-sea seamount.</title>
        <authorList>
            <person name="Zhang D.-C."/>
        </authorList>
    </citation>
    <scope>NUCLEOTIDE SEQUENCE [LARGE SCALE GENOMIC DNA]</scope>
    <source>
        <strain evidence="8">TP390</strain>
    </source>
</reference>
<keyword evidence="4 6" id="KW-1133">Transmembrane helix</keyword>
<feature type="transmembrane region" description="Helical" evidence="6">
    <location>
        <begin position="230"/>
        <end position="247"/>
    </location>
</feature>
<feature type="transmembrane region" description="Helical" evidence="6">
    <location>
        <begin position="347"/>
        <end position="364"/>
    </location>
</feature>
<evidence type="ECO:0000256" key="1">
    <source>
        <dbReference type="ARBA" id="ARBA00004651"/>
    </source>
</evidence>
<accession>A0A6I4IIL2</accession>
<dbReference type="RefSeq" id="WP_140997982.1">
    <property type="nucleotide sequence ID" value="NZ_VDCZ01000007.1"/>
</dbReference>
<feature type="transmembrane region" description="Helical" evidence="6">
    <location>
        <begin position="309"/>
        <end position="335"/>
    </location>
</feature>
<feature type="transmembrane region" description="Helical" evidence="6">
    <location>
        <begin position="43"/>
        <end position="60"/>
    </location>
</feature>
<feature type="transmembrane region" description="Helical" evidence="6">
    <location>
        <begin position="80"/>
        <end position="101"/>
    </location>
</feature>
<evidence type="ECO:0000256" key="4">
    <source>
        <dbReference type="ARBA" id="ARBA00022989"/>
    </source>
</evidence>
<dbReference type="EMBL" id="WQLW01000007">
    <property type="protein sequence ID" value="MVO09603.1"/>
    <property type="molecule type" value="Genomic_DNA"/>
</dbReference>
<evidence type="ECO:0000256" key="6">
    <source>
        <dbReference type="SAM" id="Phobius"/>
    </source>
</evidence>
<feature type="transmembrane region" description="Helical" evidence="6">
    <location>
        <begin position="12"/>
        <end position="31"/>
    </location>
</feature>
<dbReference type="InterPro" id="IPR002797">
    <property type="entry name" value="Polysacc_synth"/>
</dbReference>
<evidence type="ECO:0000256" key="2">
    <source>
        <dbReference type="ARBA" id="ARBA00022475"/>
    </source>
</evidence>
<feature type="transmembrane region" description="Helical" evidence="6">
    <location>
        <begin position="405"/>
        <end position="424"/>
    </location>
</feature>
<evidence type="ECO:0000313" key="7">
    <source>
        <dbReference type="EMBL" id="MVO09603.1"/>
    </source>
</evidence>
<evidence type="ECO:0000313" key="8">
    <source>
        <dbReference type="Proteomes" id="UP000431264"/>
    </source>
</evidence>
<evidence type="ECO:0000256" key="3">
    <source>
        <dbReference type="ARBA" id="ARBA00022692"/>
    </source>
</evidence>
<dbReference type="GO" id="GO:0005886">
    <property type="term" value="C:plasma membrane"/>
    <property type="evidence" value="ECO:0007669"/>
    <property type="project" value="UniProtKB-SubCell"/>
</dbReference>
<feature type="transmembrane region" description="Helical" evidence="6">
    <location>
        <begin position="459"/>
        <end position="475"/>
    </location>
</feature>
<gene>
    <name evidence="7" type="ORF">GOQ30_10570</name>
</gene>
<organism evidence="7 8">
    <name type="scientific">Flavobacterium profundi</name>
    <dbReference type="NCBI Taxonomy" id="1774945"/>
    <lineage>
        <taxon>Bacteria</taxon>
        <taxon>Pseudomonadati</taxon>
        <taxon>Bacteroidota</taxon>
        <taxon>Flavobacteriia</taxon>
        <taxon>Flavobacteriales</taxon>
        <taxon>Flavobacteriaceae</taxon>
        <taxon>Flavobacterium</taxon>
    </lineage>
</organism>
<feature type="transmembrane region" description="Helical" evidence="6">
    <location>
        <begin position="116"/>
        <end position="135"/>
    </location>
</feature>
<keyword evidence="8" id="KW-1185">Reference proteome</keyword>
<name>A0A6I4IIL2_9FLAO</name>
<dbReference type="Pfam" id="PF01943">
    <property type="entry name" value="Polysacc_synt"/>
    <property type="match status" value="1"/>
</dbReference>
<dbReference type="Proteomes" id="UP000431264">
    <property type="component" value="Unassembled WGS sequence"/>
</dbReference>
<feature type="transmembrane region" description="Helical" evidence="6">
    <location>
        <begin position="147"/>
        <end position="168"/>
    </location>
</feature>
<comment type="subcellular location">
    <subcellularLocation>
        <location evidence="1">Cell membrane</location>
        <topology evidence="1">Multi-pass membrane protein</topology>
    </subcellularLocation>
</comment>
<protein>
    <submittedName>
        <fullName evidence="7">Oligosaccharide flippase family protein</fullName>
    </submittedName>
</protein>
<keyword evidence="3 6" id="KW-0812">Transmembrane</keyword>
<dbReference type="AlphaFoldDB" id="A0A6I4IIL2"/>
<feature type="transmembrane region" description="Helical" evidence="6">
    <location>
        <begin position="188"/>
        <end position="209"/>
    </location>
</feature>
<sequence length="489" mass="56247">MSIYKSLFKQTAIYGLATVLPRMFSFILVPLYTDPKVLNVKEYGEVSIIFSWLVFFNVILSYGMETSFFRFFSKEDNKNVVSTSTISLFWSSIAFLIIALLGRNYLAKVSNIDVEYIVYAIWILVLDALVIIPFSKLRAEKRPIFYALIKIGNVALNLFLNLFFLLWLPKIVANVPTSFISAIYFENFQIGYIFVANIIASLATFLVLSPSYFKMNWHFDKVLWKKMMQYSLPVMVAGIAFAINETFDRILLDYILPESIAKTEIGAYSACYKLALFMTLFATAFRLGIEPFFFSHSSHQNATKTYADITKYFVVFGSIILLVVVVFADVLKLFIIRDASYWEAMKVVPLIILANFFLGIYNNLSVWYKLTDKTKMGMYISIIGAIVTLVINFLLIPMWSYMGSAIATISAYGTMMLISYYLGNKYYPIPYDMKKIMSYLILSIGLSGLSFYIKILRETYVFGILAVLFYAYFVYRNEKELVAKLIKRK</sequence>